<dbReference type="AlphaFoldDB" id="A0A2U8W226"/>
<dbReference type="OrthoDB" id="7999440at2"/>
<accession>A0A2U8W226</accession>
<protein>
    <submittedName>
        <fullName evidence="1">Uncharacterized protein</fullName>
    </submittedName>
</protein>
<evidence type="ECO:0000313" key="2">
    <source>
        <dbReference type="Proteomes" id="UP000245926"/>
    </source>
</evidence>
<organism evidence="1 2">
    <name type="scientific">Methylobacterium durans</name>
    <dbReference type="NCBI Taxonomy" id="2202825"/>
    <lineage>
        <taxon>Bacteria</taxon>
        <taxon>Pseudomonadati</taxon>
        <taxon>Pseudomonadota</taxon>
        <taxon>Alphaproteobacteria</taxon>
        <taxon>Hyphomicrobiales</taxon>
        <taxon>Methylobacteriaceae</taxon>
        <taxon>Methylobacterium</taxon>
    </lineage>
</organism>
<name>A0A2U8W226_9HYPH</name>
<sequence>MDEETIKRLSDAVHEAASALNRAMAYAVQSGLRIDIESEASHLAVNHHPIPILRVHIYQER</sequence>
<evidence type="ECO:0000313" key="1">
    <source>
        <dbReference type="EMBL" id="AWN40143.1"/>
    </source>
</evidence>
<dbReference type="Proteomes" id="UP000245926">
    <property type="component" value="Chromosome"/>
</dbReference>
<gene>
    <name evidence="1" type="ORF">DK389_05815</name>
</gene>
<dbReference type="EMBL" id="CP029550">
    <property type="protein sequence ID" value="AWN40143.1"/>
    <property type="molecule type" value="Genomic_DNA"/>
</dbReference>
<dbReference type="KEGG" id="mets:DK389_05815"/>
<proteinExistence type="predicted"/>
<reference evidence="2" key="1">
    <citation type="submission" date="2018-05" db="EMBL/GenBank/DDBJ databases">
        <title>Complete Genome Sequence of Methylobacterium sp. 17SD2-17.</title>
        <authorList>
            <person name="Srinivasan S."/>
        </authorList>
    </citation>
    <scope>NUCLEOTIDE SEQUENCE [LARGE SCALE GENOMIC DNA]</scope>
    <source>
        <strain evidence="2">17SD2-17</strain>
    </source>
</reference>
<dbReference type="RefSeq" id="WP_109888038.1">
    <property type="nucleotide sequence ID" value="NZ_CP029550.1"/>
</dbReference>
<keyword evidence="2" id="KW-1185">Reference proteome</keyword>